<proteinExistence type="predicted"/>
<evidence type="ECO:0000259" key="3">
    <source>
        <dbReference type="Pfam" id="PF00225"/>
    </source>
</evidence>
<dbReference type="EMBL" id="ASPP01006036">
    <property type="protein sequence ID" value="ETO29485.1"/>
    <property type="molecule type" value="Genomic_DNA"/>
</dbReference>
<comment type="caution">
    <text evidence="4">The sequence shown here is derived from an EMBL/GenBank/DDBJ whole genome shotgun (WGS) entry which is preliminary data.</text>
</comment>
<dbReference type="GO" id="GO:0008017">
    <property type="term" value="F:microtubule binding"/>
    <property type="evidence" value="ECO:0007669"/>
    <property type="project" value="InterPro"/>
</dbReference>
<dbReference type="InterPro" id="IPR001752">
    <property type="entry name" value="Kinesin_motor_dom"/>
</dbReference>
<dbReference type="GO" id="GO:0003777">
    <property type="term" value="F:microtubule motor activity"/>
    <property type="evidence" value="ECO:0007669"/>
    <property type="project" value="InterPro"/>
</dbReference>
<dbReference type="AlphaFoldDB" id="X6NT85"/>
<evidence type="ECO:0000313" key="5">
    <source>
        <dbReference type="Proteomes" id="UP000023152"/>
    </source>
</evidence>
<keyword evidence="2" id="KW-0505">Motor protein</keyword>
<name>X6NT85_RETFI</name>
<organism evidence="4 5">
    <name type="scientific">Reticulomyxa filosa</name>
    <dbReference type="NCBI Taxonomy" id="46433"/>
    <lineage>
        <taxon>Eukaryota</taxon>
        <taxon>Sar</taxon>
        <taxon>Rhizaria</taxon>
        <taxon>Retaria</taxon>
        <taxon>Foraminifera</taxon>
        <taxon>Monothalamids</taxon>
        <taxon>Reticulomyxidae</taxon>
        <taxon>Reticulomyxa</taxon>
    </lineage>
</organism>
<dbReference type="SUPFAM" id="SSF52540">
    <property type="entry name" value="P-loop containing nucleoside triphosphate hydrolases"/>
    <property type="match status" value="1"/>
</dbReference>
<dbReference type="InterPro" id="IPR036961">
    <property type="entry name" value="Kinesin_motor_dom_sf"/>
</dbReference>
<dbReference type="GO" id="GO:0007018">
    <property type="term" value="P:microtubule-based movement"/>
    <property type="evidence" value="ECO:0007669"/>
    <property type="project" value="InterPro"/>
</dbReference>
<accession>X6NT85</accession>
<evidence type="ECO:0000256" key="1">
    <source>
        <dbReference type="ARBA" id="ARBA00023054"/>
    </source>
</evidence>
<keyword evidence="5" id="KW-1185">Reference proteome</keyword>
<sequence>MRKKPEKFYFVQFFKQKIERNGIKIYNLKLLSFKQLITTKPIRFFNILSYNMILKSSVGTFLKASCIYCTLMNDCLDPELLDLTNELNSFGGSRNVKLGNFLVSQDLQFNGTSADKVRFEESDTTIKVQNPSNLNDTRSYEISRFYNSSVSNERIFAQMATDITSNLLDGFNQNIVTYGVVQSGKTTFLFGHPNGSQVLSCDGLFGTVVANIFRKIDEEPSFRYVLVLSCWEISDNSNEIKDLLQKSTSAANLSGNNKTKSSTAFEPVVVQTSTWSEVCYVWDMCRENSSNFKKGKTNSEKINSIENKTKPKYIQKEFFLYQNIEQNKQRNINLFSFNKMLHFLCNIHSRTSHNSSICNSRSSPKVHVKKNKHEEASIKHPTDIMNCVIHETLLNQVIAPIITNNCETLFIGFVFDDLLQYQSTLRTIQALSRYKLNILSFMKENTIYFLICN</sequence>
<dbReference type="Gene3D" id="3.40.850.10">
    <property type="entry name" value="Kinesin motor domain"/>
    <property type="match status" value="1"/>
</dbReference>
<feature type="domain" description="Kinesin motor" evidence="3">
    <location>
        <begin position="118"/>
        <end position="287"/>
    </location>
</feature>
<dbReference type="PANTHER" id="PTHR47968">
    <property type="entry name" value="CENTROMERE PROTEIN E"/>
    <property type="match status" value="1"/>
</dbReference>
<dbReference type="GO" id="GO:0005524">
    <property type="term" value="F:ATP binding"/>
    <property type="evidence" value="ECO:0007669"/>
    <property type="project" value="InterPro"/>
</dbReference>
<gene>
    <name evidence="4" type="ORF">RFI_07637</name>
</gene>
<dbReference type="InterPro" id="IPR027640">
    <property type="entry name" value="Kinesin-like_fam"/>
</dbReference>
<evidence type="ECO:0000256" key="2">
    <source>
        <dbReference type="ARBA" id="ARBA00023175"/>
    </source>
</evidence>
<keyword evidence="1" id="KW-0175">Coiled coil</keyword>
<dbReference type="Pfam" id="PF00225">
    <property type="entry name" value="Kinesin"/>
    <property type="match status" value="1"/>
</dbReference>
<evidence type="ECO:0000313" key="4">
    <source>
        <dbReference type="EMBL" id="ETO29485.1"/>
    </source>
</evidence>
<reference evidence="4 5" key="1">
    <citation type="journal article" date="2013" name="Curr. Biol.">
        <title>The Genome of the Foraminiferan Reticulomyxa filosa.</title>
        <authorList>
            <person name="Glockner G."/>
            <person name="Hulsmann N."/>
            <person name="Schleicher M."/>
            <person name="Noegel A.A."/>
            <person name="Eichinger L."/>
            <person name="Gallinger C."/>
            <person name="Pawlowski J."/>
            <person name="Sierra R."/>
            <person name="Euteneuer U."/>
            <person name="Pillet L."/>
            <person name="Moustafa A."/>
            <person name="Platzer M."/>
            <person name="Groth M."/>
            <person name="Szafranski K."/>
            <person name="Schliwa M."/>
        </authorList>
    </citation>
    <scope>NUCLEOTIDE SEQUENCE [LARGE SCALE GENOMIC DNA]</scope>
</reference>
<dbReference type="Proteomes" id="UP000023152">
    <property type="component" value="Unassembled WGS sequence"/>
</dbReference>
<dbReference type="InterPro" id="IPR027417">
    <property type="entry name" value="P-loop_NTPase"/>
</dbReference>
<dbReference type="PANTHER" id="PTHR47968:SF75">
    <property type="entry name" value="CENTROMERE-ASSOCIATED PROTEIN E"/>
    <property type="match status" value="1"/>
</dbReference>
<protein>
    <submittedName>
        <fullName evidence="4">Kinesin motor domain-containing protein</fullName>
    </submittedName>
</protein>